<feature type="compositionally biased region" description="Gly residues" evidence="1">
    <location>
        <begin position="138"/>
        <end position="150"/>
    </location>
</feature>
<comment type="caution">
    <text evidence="2">The sequence shown here is derived from an EMBL/GenBank/DDBJ whole genome shotgun (WGS) entry which is preliminary data.</text>
</comment>
<evidence type="ECO:0000313" key="3">
    <source>
        <dbReference type="Proteomes" id="UP000265618"/>
    </source>
</evidence>
<dbReference type="Proteomes" id="UP000265618">
    <property type="component" value="Unassembled WGS sequence"/>
</dbReference>
<name>A0A9K3GJP3_9EUKA</name>
<accession>A0A9K3GJP3</accession>
<dbReference type="EMBL" id="BDIP01001626">
    <property type="protein sequence ID" value="GIQ84795.1"/>
    <property type="molecule type" value="Genomic_DNA"/>
</dbReference>
<organism evidence="2 3">
    <name type="scientific">Kipferlia bialata</name>
    <dbReference type="NCBI Taxonomy" id="797122"/>
    <lineage>
        <taxon>Eukaryota</taxon>
        <taxon>Metamonada</taxon>
        <taxon>Carpediemonas-like organisms</taxon>
        <taxon>Kipferlia</taxon>
    </lineage>
</organism>
<protein>
    <submittedName>
        <fullName evidence="2">Uncharacterized protein</fullName>
    </submittedName>
</protein>
<keyword evidence="3" id="KW-1185">Reference proteome</keyword>
<gene>
    <name evidence="2" type="ORF">KIPB_006356</name>
</gene>
<dbReference type="AlphaFoldDB" id="A0A9K3GJP3"/>
<proteinExistence type="predicted"/>
<evidence type="ECO:0000256" key="1">
    <source>
        <dbReference type="SAM" id="MobiDB-lite"/>
    </source>
</evidence>
<evidence type="ECO:0000313" key="2">
    <source>
        <dbReference type="EMBL" id="GIQ84795.1"/>
    </source>
</evidence>
<feature type="region of interest" description="Disordered" evidence="1">
    <location>
        <begin position="64"/>
        <end position="157"/>
    </location>
</feature>
<sequence length="458" mass="49072">MSGPDGITELGWAYNDEDMDVQRQVNREDLDARADHILTLLQASDYKVVARALQTVISIALCAAEEEEEERERGSDPDQIYSPASPPHLSSYHPASMSVSSGHTPHSPRSPKAPFSPRSPHSPLANRTPRGQRERAGRGGGSFTVVGLGGSKPRAPPMGRFPPNVLLVAVLLRKDMPGVMTRLLNECGRIHPTAPTQGRRRAPISVRRNVYLLVEILAAISSGCRSVFNSSPVPSFACDICRDSVKLPRSLPAHYIPSLPIHAIGALAVLAGHNTSLAHAAVNKGIIAGALDVLHVVTAKNTEAVMSILYLLGSVLRASGTYDKHLTKRLFACLSSLLRYKTRGPRALPLPLYSCASRSLCLEGLPTPLLSLAQASQGHASHASAVPHLRGAGAQAVARAYTAEWCVRLGLELQAGGYSSLLNEYVASGLLQQSVDVLGWYEDKTYLVDAVQSGLHIA</sequence>
<reference evidence="2 3" key="1">
    <citation type="journal article" date="2018" name="PLoS ONE">
        <title>The draft genome of Kipferlia bialata reveals reductive genome evolution in fornicate parasites.</title>
        <authorList>
            <person name="Tanifuji G."/>
            <person name="Takabayashi S."/>
            <person name="Kume K."/>
            <person name="Takagi M."/>
            <person name="Nakayama T."/>
            <person name="Kamikawa R."/>
            <person name="Inagaki Y."/>
            <person name="Hashimoto T."/>
        </authorList>
    </citation>
    <scope>NUCLEOTIDE SEQUENCE [LARGE SCALE GENOMIC DNA]</scope>
    <source>
        <strain evidence="2">NY0173</strain>
    </source>
</reference>